<gene>
    <name evidence="3" type="ORF">DBRI1063_LOCUS12547</name>
</gene>
<evidence type="ECO:0000313" key="3">
    <source>
        <dbReference type="EMBL" id="CAD9332911.1"/>
    </source>
</evidence>
<dbReference type="PANTHER" id="PTHR12794:SF0">
    <property type="entry name" value="GEM-ASSOCIATED PROTEIN 2"/>
    <property type="match status" value="1"/>
</dbReference>
<proteinExistence type="inferred from homology"/>
<dbReference type="Gene3D" id="1.20.58.1070">
    <property type="match status" value="1"/>
</dbReference>
<evidence type="ECO:0000256" key="2">
    <source>
        <dbReference type="SAM" id="MobiDB-lite"/>
    </source>
</evidence>
<comment type="similarity">
    <text evidence="1">Belongs to the gemin-2 family.</text>
</comment>
<sequence>MTVLRTWINRTYRLSTMSQQRCLPLSRRRKRESDDENDITVSGKLSIDDLANMDAMAYLAAVSREAQHLPEVFVSSPPTSSSSPKTKGNERESFVPIDGSAAAMSYMLSNRMNFEPPPSSLHIPKSGRVWVEHTCANFSELRVYLDACSAAGLAEKRSFAVPTMKDGARWHEFCLGKDEAMGNAGGYFDDDEDVEDDSGCDEDGDEMEEVENMIEGNDDDEMGSDEVDKNYDNDDDKWRENIPRRGHPPSVQLLCQLDQVMTRRVLMHHARFLVEEGYDLSSTRGAWLYGLLARLDKPLHRDEEATLTSVLRECCKRRADLKVESGKIVEGKLLNMLNVLIAVIGVYFEQGGRIDDLLLKPKLT</sequence>
<dbReference type="GO" id="GO:0032797">
    <property type="term" value="C:SMN complex"/>
    <property type="evidence" value="ECO:0007669"/>
    <property type="project" value="TreeGrafter"/>
</dbReference>
<dbReference type="GO" id="GO:0005634">
    <property type="term" value="C:nucleus"/>
    <property type="evidence" value="ECO:0007669"/>
    <property type="project" value="TreeGrafter"/>
</dbReference>
<evidence type="ECO:0000256" key="1">
    <source>
        <dbReference type="ARBA" id="ARBA00025758"/>
    </source>
</evidence>
<dbReference type="EMBL" id="HBGN01019699">
    <property type="protein sequence ID" value="CAD9332911.1"/>
    <property type="molecule type" value="Transcribed_RNA"/>
</dbReference>
<name>A0A7S1ZA84_9STRA</name>
<organism evidence="3">
    <name type="scientific">Ditylum brightwellii</name>
    <dbReference type="NCBI Taxonomy" id="49249"/>
    <lineage>
        <taxon>Eukaryota</taxon>
        <taxon>Sar</taxon>
        <taxon>Stramenopiles</taxon>
        <taxon>Ochrophyta</taxon>
        <taxon>Bacillariophyta</taxon>
        <taxon>Mediophyceae</taxon>
        <taxon>Lithodesmiophycidae</taxon>
        <taxon>Lithodesmiales</taxon>
        <taxon>Lithodesmiaceae</taxon>
        <taxon>Ditylum</taxon>
    </lineage>
</organism>
<feature type="compositionally biased region" description="Low complexity" evidence="2">
    <location>
        <begin position="75"/>
        <end position="86"/>
    </location>
</feature>
<feature type="region of interest" description="Disordered" evidence="2">
    <location>
        <begin position="71"/>
        <end position="94"/>
    </location>
</feature>
<dbReference type="InterPro" id="IPR035426">
    <property type="entry name" value="Gemin2/Brr1"/>
</dbReference>
<reference evidence="3" key="1">
    <citation type="submission" date="2021-01" db="EMBL/GenBank/DDBJ databases">
        <authorList>
            <person name="Corre E."/>
            <person name="Pelletier E."/>
            <person name="Niang G."/>
            <person name="Scheremetjew M."/>
            <person name="Finn R."/>
            <person name="Kale V."/>
            <person name="Holt S."/>
            <person name="Cochrane G."/>
            <person name="Meng A."/>
            <person name="Brown T."/>
            <person name="Cohen L."/>
        </authorList>
    </citation>
    <scope>NUCLEOTIDE SEQUENCE</scope>
    <source>
        <strain evidence="3">Pop2</strain>
    </source>
</reference>
<dbReference type="PANTHER" id="PTHR12794">
    <property type="entry name" value="GEMIN2"/>
    <property type="match status" value="1"/>
</dbReference>
<dbReference type="GO" id="GO:0000387">
    <property type="term" value="P:spliceosomal snRNP assembly"/>
    <property type="evidence" value="ECO:0007669"/>
    <property type="project" value="InterPro"/>
</dbReference>
<dbReference type="AlphaFoldDB" id="A0A7S1ZA84"/>
<protein>
    <submittedName>
        <fullName evidence="3">Uncharacterized protein</fullName>
    </submittedName>
</protein>
<accession>A0A7S1ZA84</accession>
<dbReference type="Pfam" id="PF04938">
    <property type="entry name" value="SIP1"/>
    <property type="match status" value="1"/>
</dbReference>